<proteinExistence type="predicted"/>
<feature type="transmembrane region" description="Helical" evidence="1">
    <location>
        <begin position="32"/>
        <end position="53"/>
    </location>
</feature>
<evidence type="ECO:0000313" key="2">
    <source>
        <dbReference type="EMBL" id="AWB48294.1"/>
    </source>
</evidence>
<sequence length="105" mass="11570">MSGSQRRLTDEELAEVKRLADIASPYPNQNPVVTGIAGLAVVWFAAFVLLMVMGIDTEGLIVGRYWTLACVIGFLIGYSPIALKQRAHRRYYLSLLSAKKADVGR</sequence>
<keyword evidence="3" id="KW-1185">Reference proteome</keyword>
<keyword evidence="1" id="KW-0472">Membrane</keyword>
<dbReference type="EMBL" id="CP028918">
    <property type="protein sequence ID" value="AWB48294.1"/>
    <property type="molecule type" value="Genomic_DNA"/>
</dbReference>
<evidence type="ECO:0000256" key="1">
    <source>
        <dbReference type="SAM" id="Phobius"/>
    </source>
</evidence>
<feature type="transmembrane region" description="Helical" evidence="1">
    <location>
        <begin position="65"/>
        <end position="83"/>
    </location>
</feature>
<dbReference type="KEGG" id="geh:HYN69_07010"/>
<organism evidence="2 3">
    <name type="scientific">Paragemmobacter aquarius</name>
    <dbReference type="NCBI Taxonomy" id="2169400"/>
    <lineage>
        <taxon>Bacteria</taxon>
        <taxon>Pseudomonadati</taxon>
        <taxon>Pseudomonadota</taxon>
        <taxon>Alphaproteobacteria</taxon>
        <taxon>Rhodobacterales</taxon>
        <taxon>Paracoccaceae</taxon>
        <taxon>Paragemmobacter</taxon>
    </lineage>
</organism>
<dbReference type="RefSeq" id="WP_108435113.1">
    <property type="nucleotide sequence ID" value="NZ_CP028918.1"/>
</dbReference>
<evidence type="ECO:0000313" key="3">
    <source>
        <dbReference type="Proteomes" id="UP000244496"/>
    </source>
</evidence>
<keyword evidence="1" id="KW-1133">Transmembrane helix</keyword>
<dbReference type="AlphaFoldDB" id="A0A2S0UKE3"/>
<accession>A0A2S0UKE3</accession>
<reference evidence="2 3" key="1">
    <citation type="submission" date="2018-04" db="EMBL/GenBank/DDBJ databases">
        <title>Genome sequencing of Gemmobacter.</title>
        <authorList>
            <person name="Yi H."/>
            <person name="Baek M.-G."/>
        </authorList>
    </citation>
    <scope>NUCLEOTIDE SEQUENCE [LARGE SCALE GENOMIC DNA]</scope>
    <source>
        <strain evidence="2 3">HYN0069</strain>
    </source>
</reference>
<keyword evidence="1" id="KW-0812">Transmembrane</keyword>
<dbReference type="Proteomes" id="UP000244496">
    <property type="component" value="Chromosome"/>
</dbReference>
<name>A0A2S0UKE3_9RHOB</name>
<gene>
    <name evidence="2" type="ORF">HYN69_07010</name>
</gene>
<protein>
    <submittedName>
        <fullName evidence="2">Uncharacterized protein</fullName>
    </submittedName>
</protein>